<gene>
    <name evidence="9" type="ORF">HMPREF0645_1053</name>
</gene>
<dbReference type="InterPro" id="IPR033985">
    <property type="entry name" value="SusD-like_N"/>
</dbReference>
<comment type="caution">
    <text evidence="9">The sequence shown here is derived from an EMBL/GenBank/DDBJ whole genome shotgun (WGS) entry which is preliminary data.</text>
</comment>
<dbReference type="HOGENOM" id="CLU_015553_1_1_10"/>
<comment type="subcellular location">
    <subcellularLocation>
        <location evidence="1">Cell outer membrane</location>
    </subcellularLocation>
</comment>
<protein>
    <submittedName>
        <fullName evidence="9">SusD family protein</fullName>
    </submittedName>
</protein>
<evidence type="ECO:0000259" key="8">
    <source>
        <dbReference type="Pfam" id="PF14322"/>
    </source>
</evidence>
<dbReference type="SUPFAM" id="SSF48452">
    <property type="entry name" value="TPR-like"/>
    <property type="match status" value="1"/>
</dbReference>
<name>D1PVR8_9BACT</name>
<reference evidence="9 10" key="1">
    <citation type="submission" date="2009-10" db="EMBL/GenBank/DDBJ databases">
        <authorList>
            <person name="Qin X."/>
            <person name="Bachman B."/>
            <person name="Battles P."/>
            <person name="Bell A."/>
            <person name="Bess C."/>
            <person name="Bickham C."/>
            <person name="Chaboub L."/>
            <person name="Chen D."/>
            <person name="Coyle M."/>
            <person name="Deiros D.R."/>
            <person name="Dinh H."/>
            <person name="Forbes L."/>
            <person name="Fowler G."/>
            <person name="Francisco L."/>
            <person name="Fu Q."/>
            <person name="Gubbala S."/>
            <person name="Hale W."/>
            <person name="Han Y."/>
            <person name="Hemphill L."/>
            <person name="Highlander S.K."/>
            <person name="Hirani K."/>
            <person name="Hogues M."/>
            <person name="Jackson L."/>
            <person name="Jakkamsetti A."/>
            <person name="Javaid M."/>
            <person name="Jiang H."/>
            <person name="Korchina V."/>
            <person name="Kovar C."/>
            <person name="Lara F."/>
            <person name="Lee S."/>
            <person name="Mata R."/>
            <person name="Mathew T."/>
            <person name="Moen C."/>
            <person name="Morales K."/>
            <person name="Munidasa M."/>
            <person name="Nazareth L."/>
            <person name="Ngo R."/>
            <person name="Nguyen L."/>
            <person name="Okwuonu G."/>
            <person name="Ongeri F."/>
            <person name="Patil S."/>
            <person name="Petrosino J."/>
            <person name="Pham C."/>
            <person name="Pham P."/>
            <person name="Pu L.-L."/>
            <person name="Puazo M."/>
            <person name="Raj R."/>
            <person name="Reid J."/>
            <person name="Rouhana J."/>
            <person name="Saada N."/>
            <person name="Shang Y."/>
            <person name="Simmons D."/>
            <person name="Thornton R."/>
            <person name="Warren J."/>
            <person name="Weissenberger G."/>
            <person name="Zhang J."/>
            <person name="Zhang L."/>
            <person name="Zhou C."/>
            <person name="Zhu D."/>
            <person name="Muzny D."/>
            <person name="Worley K."/>
            <person name="Gibbs R."/>
        </authorList>
    </citation>
    <scope>NUCLEOTIDE SEQUENCE [LARGE SCALE GENOMIC DNA]</scope>
    <source>
        <strain evidence="9 10">DSM 17361</strain>
    </source>
</reference>
<feature type="domain" description="SusD-like N-terminal" evidence="8">
    <location>
        <begin position="39"/>
        <end position="230"/>
    </location>
</feature>
<dbReference type="Pfam" id="PF07980">
    <property type="entry name" value="SusD_RagB"/>
    <property type="match status" value="1"/>
</dbReference>
<dbReference type="Pfam" id="PF14322">
    <property type="entry name" value="SusD-like_3"/>
    <property type="match status" value="1"/>
</dbReference>
<proteinExistence type="inferred from homology"/>
<feature type="domain" description="RagB/SusD" evidence="7">
    <location>
        <begin position="336"/>
        <end position="558"/>
    </location>
</feature>
<dbReference type="EMBL" id="ACKS01000043">
    <property type="protein sequence ID" value="EFA44522.1"/>
    <property type="molecule type" value="Genomic_DNA"/>
</dbReference>
<organism evidence="9 10">
    <name type="scientific">Hallella bergensis DSM 17361</name>
    <dbReference type="NCBI Taxonomy" id="585502"/>
    <lineage>
        <taxon>Bacteria</taxon>
        <taxon>Pseudomonadati</taxon>
        <taxon>Bacteroidota</taxon>
        <taxon>Bacteroidia</taxon>
        <taxon>Bacteroidales</taxon>
        <taxon>Prevotellaceae</taxon>
        <taxon>Hallella</taxon>
    </lineage>
</organism>
<comment type="similarity">
    <text evidence="2">Belongs to the SusD family.</text>
</comment>
<dbReference type="GO" id="GO:0009279">
    <property type="term" value="C:cell outer membrane"/>
    <property type="evidence" value="ECO:0007669"/>
    <property type="project" value="UniProtKB-SubCell"/>
</dbReference>
<dbReference type="CDD" id="cd08977">
    <property type="entry name" value="SusD"/>
    <property type="match status" value="1"/>
</dbReference>
<evidence type="ECO:0000256" key="5">
    <source>
        <dbReference type="ARBA" id="ARBA00023237"/>
    </source>
</evidence>
<evidence type="ECO:0000256" key="1">
    <source>
        <dbReference type="ARBA" id="ARBA00004442"/>
    </source>
</evidence>
<dbReference type="RefSeq" id="WP_007173167.1">
    <property type="nucleotide sequence ID" value="NZ_GG704780.1"/>
</dbReference>
<dbReference type="PROSITE" id="PS51257">
    <property type="entry name" value="PROKAR_LIPOPROTEIN"/>
    <property type="match status" value="1"/>
</dbReference>
<evidence type="ECO:0000313" key="9">
    <source>
        <dbReference type="EMBL" id="EFA44522.1"/>
    </source>
</evidence>
<keyword evidence="10" id="KW-1185">Reference proteome</keyword>
<dbReference type="OrthoDB" id="727588at2"/>
<dbReference type="Gene3D" id="1.25.40.390">
    <property type="match status" value="1"/>
</dbReference>
<feature type="chain" id="PRO_5003024914" evidence="6">
    <location>
        <begin position="24"/>
        <end position="559"/>
    </location>
</feature>
<evidence type="ECO:0000256" key="6">
    <source>
        <dbReference type="SAM" id="SignalP"/>
    </source>
</evidence>
<dbReference type="InterPro" id="IPR011990">
    <property type="entry name" value="TPR-like_helical_dom_sf"/>
</dbReference>
<feature type="signal peptide" evidence="6">
    <location>
        <begin position="1"/>
        <end position="23"/>
    </location>
</feature>
<evidence type="ECO:0000256" key="2">
    <source>
        <dbReference type="ARBA" id="ARBA00006275"/>
    </source>
</evidence>
<evidence type="ECO:0000313" key="10">
    <source>
        <dbReference type="Proteomes" id="UP000003160"/>
    </source>
</evidence>
<dbReference type="eggNOG" id="COG0702">
    <property type="taxonomic scope" value="Bacteria"/>
</dbReference>
<sequence>MKRFKIKYIAYGLLGLLAFSACTLDEENFTEIEKSKYVNNAKDAETVLLGVYRNMVEEGMYRYHLSLLFTLSSDIARCEGSSTNSFRQIPANAFTSTQNEVRVTWKTLYQAIYSANDFLENVSSKYSTYSEPDKKTATVYMAEARCLRALYYFELVRWFGHVTLTTATSTSHEHPSTFEQASPEEVYKFIESDLKYAIDNLPYAIDDQIRPDNSFRISKGAALGLLTKVYATWAGYPINDKSRWEEAAKTARILVESGKHHLLDNYEQLWKNTCNGKWDPAESLIEVSFYSPTVTGKVNEDPSGRIGKWNGVSASGIPGIRNAGNWRVIPTFLMGWKDHENDKRWRLSFADYKYTSNGKQPISKNGTFNDAFAENASDDIKKTYINNIFPAKWDTEKYVDAANYLIEGNLSNINWYILRYADVLLLYAEALNEWHHQPTPEAYEAVNMVRRRGYGLPITAPNAACDIANLDYESFQQAVRDERAYELAFEGHRRQDLVRWGIYYESIKKTEQDLVNWFSDGATYFVCSSYIKKGKNELFPIPQRDLDLMPKYQQNEGWK</sequence>
<evidence type="ECO:0000256" key="3">
    <source>
        <dbReference type="ARBA" id="ARBA00022729"/>
    </source>
</evidence>
<evidence type="ECO:0000256" key="4">
    <source>
        <dbReference type="ARBA" id="ARBA00023136"/>
    </source>
</evidence>
<dbReference type="AlphaFoldDB" id="D1PVR8"/>
<keyword evidence="5" id="KW-0998">Cell outer membrane</keyword>
<accession>D1PVR8</accession>
<evidence type="ECO:0000259" key="7">
    <source>
        <dbReference type="Pfam" id="PF07980"/>
    </source>
</evidence>
<dbReference type="Proteomes" id="UP000003160">
    <property type="component" value="Unassembled WGS sequence"/>
</dbReference>
<dbReference type="InterPro" id="IPR012944">
    <property type="entry name" value="SusD_RagB_dom"/>
</dbReference>
<keyword evidence="3 6" id="KW-0732">Signal</keyword>
<keyword evidence="4" id="KW-0472">Membrane</keyword>